<name>A0A7C3ZPE7_9CYAN</name>
<organism evidence="4">
    <name type="scientific">Planktothricoides sp. SpSt-374</name>
    <dbReference type="NCBI Taxonomy" id="2282167"/>
    <lineage>
        <taxon>Bacteria</taxon>
        <taxon>Bacillati</taxon>
        <taxon>Cyanobacteriota</taxon>
        <taxon>Cyanophyceae</taxon>
        <taxon>Oscillatoriophycideae</taxon>
        <taxon>Oscillatoriales</taxon>
        <taxon>Oscillatoriaceae</taxon>
        <taxon>Planktothricoides</taxon>
    </lineage>
</organism>
<dbReference type="Pfam" id="PF00561">
    <property type="entry name" value="Abhydrolase_1"/>
    <property type="match status" value="1"/>
</dbReference>
<dbReference type="AlphaFoldDB" id="A0A7C3ZPE7"/>
<dbReference type="PANTHER" id="PTHR43798:SF31">
    <property type="entry name" value="AB HYDROLASE SUPERFAMILY PROTEIN YCLE"/>
    <property type="match status" value="1"/>
</dbReference>
<comment type="caution">
    <text evidence="4">The sequence shown here is derived from an EMBL/GenBank/DDBJ whole genome shotgun (WGS) entry which is preliminary data.</text>
</comment>
<evidence type="ECO:0000256" key="2">
    <source>
        <dbReference type="SAM" id="MobiDB-lite"/>
    </source>
</evidence>
<dbReference type="PRINTS" id="PR00412">
    <property type="entry name" value="EPOXHYDRLASE"/>
</dbReference>
<dbReference type="InterPro" id="IPR000073">
    <property type="entry name" value="AB_hydrolase_1"/>
</dbReference>
<evidence type="ECO:0000256" key="1">
    <source>
        <dbReference type="ARBA" id="ARBA00022801"/>
    </source>
</evidence>
<dbReference type="InterPro" id="IPR029058">
    <property type="entry name" value="AB_hydrolase_fold"/>
</dbReference>
<proteinExistence type="predicted"/>
<dbReference type="PANTHER" id="PTHR43798">
    <property type="entry name" value="MONOACYLGLYCEROL LIPASE"/>
    <property type="match status" value="1"/>
</dbReference>
<protein>
    <submittedName>
        <fullName evidence="4">Alpha/beta hydrolase</fullName>
    </submittedName>
</protein>
<evidence type="ECO:0000313" key="4">
    <source>
        <dbReference type="EMBL" id="HGG02864.1"/>
    </source>
</evidence>
<sequence>MAKIDILGFPHAYDLTPPLSPASSYCGSESPCVLVFIHGWLLSRHYWKPLISRLPDYHCLAYDLRGFGDSLPVPGKSQFHAGYSPAAYARDVVILLEKLGISRVWLIGHSLGGTIALWAATYLPQIVQGVICVNSGGGIYIQEEFERFRSAGKILVKWRPQWLGKIPLVHLMFSQDSVAYPIKRHWGRQRAIDFFGANYEAALGALLDSTTEEQVHQLPLLVSRLKQPAYFVAGDRDKVMEPKYVRHLASFHYLYGGGDENAIVLPECGHLSMIEQPDALAAEIRRLIAAHSTPETGFLTKNPDESKLRGEKPGFSSIQ</sequence>
<feature type="domain" description="AB hydrolase-1" evidence="3">
    <location>
        <begin position="33"/>
        <end position="276"/>
    </location>
</feature>
<dbReference type="Gene3D" id="3.40.50.1820">
    <property type="entry name" value="alpha/beta hydrolase"/>
    <property type="match status" value="1"/>
</dbReference>
<dbReference type="EMBL" id="DSPX01000201">
    <property type="protein sequence ID" value="HGG02864.1"/>
    <property type="molecule type" value="Genomic_DNA"/>
</dbReference>
<feature type="compositionally biased region" description="Basic and acidic residues" evidence="2">
    <location>
        <begin position="302"/>
        <end position="312"/>
    </location>
</feature>
<accession>A0A7C3ZPE7</accession>
<dbReference type="GO" id="GO:0016787">
    <property type="term" value="F:hydrolase activity"/>
    <property type="evidence" value="ECO:0007669"/>
    <property type="project" value="UniProtKB-KW"/>
</dbReference>
<dbReference type="InterPro" id="IPR050266">
    <property type="entry name" value="AB_hydrolase_sf"/>
</dbReference>
<evidence type="ECO:0000259" key="3">
    <source>
        <dbReference type="Pfam" id="PF00561"/>
    </source>
</evidence>
<gene>
    <name evidence="4" type="ORF">ENR15_20035</name>
</gene>
<feature type="region of interest" description="Disordered" evidence="2">
    <location>
        <begin position="295"/>
        <end position="319"/>
    </location>
</feature>
<dbReference type="SUPFAM" id="SSF53474">
    <property type="entry name" value="alpha/beta-Hydrolases"/>
    <property type="match status" value="1"/>
</dbReference>
<dbReference type="InterPro" id="IPR000639">
    <property type="entry name" value="Epox_hydrolase-like"/>
</dbReference>
<keyword evidence="1 4" id="KW-0378">Hydrolase</keyword>
<reference evidence="4" key="1">
    <citation type="journal article" date="2020" name="mSystems">
        <title>Genome- and Community-Level Interaction Insights into Carbon Utilization and Element Cycling Functions of Hydrothermarchaeota in Hydrothermal Sediment.</title>
        <authorList>
            <person name="Zhou Z."/>
            <person name="Liu Y."/>
            <person name="Xu W."/>
            <person name="Pan J."/>
            <person name="Luo Z.H."/>
            <person name="Li M."/>
        </authorList>
    </citation>
    <scope>NUCLEOTIDE SEQUENCE [LARGE SCALE GENOMIC DNA]</scope>
    <source>
        <strain evidence="4">SpSt-374</strain>
    </source>
</reference>
<dbReference type="GO" id="GO:0016020">
    <property type="term" value="C:membrane"/>
    <property type="evidence" value="ECO:0007669"/>
    <property type="project" value="TreeGrafter"/>
</dbReference>